<dbReference type="EMBL" id="DWZD01000011">
    <property type="protein sequence ID" value="HJA78268.1"/>
    <property type="molecule type" value="Genomic_DNA"/>
</dbReference>
<organism evidence="2 3">
    <name type="scientific">Candidatus Desulfovibrio intestinavium</name>
    <dbReference type="NCBI Taxonomy" id="2838534"/>
    <lineage>
        <taxon>Bacteria</taxon>
        <taxon>Pseudomonadati</taxon>
        <taxon>Thermodesulfobacteriota</taxon>
        <taxon>Desulfovibrionia</taxon>
        <taxon>Desulfovibrionales</taxon>
        <taxon>Desulfovibrionaceae</taxon>
        <taxon>Desulfovibrio</taxon>
    </lineage>
</organism>
<accession>A0A9D2KPT9</accession>
<proteinExistence type="predicted"/>
<evidence type="ECO:0000313" key="3">
    <source>
        <dbReference type="Proteomes" id="UP000823821"/>
    </source>
</evidence>
<reference evidence="2" key="2">
    <citation type="submission" date="2021-04" db="EMBL/GenBank/DDBJ databases">
        <authorList>
            <person name="Gilroy R."/>
        </authorList>
    </citation>
    <scope>NUCLEOTIDE SEQUENCE</scope>
    <source>
        <strain evidence="2">5032</strain>
    </source>
</reference>
<keyword evidence="1" id="KW-0732">Signal</keyword>
<gene>
    <name evidence="2" type="ORF">H9784_01670</name>
</gene>
<reference evidence="2" key="1">
    <citation type="journal article" date="2021" name="PeerJ">
        <title>Extensive microbial diversity within the chicken gut microbiome revealed by metagenomics and culture.</title>
        <authorList>
            <person name="Gilroy R."/>
            <person name="Ravi A."/>
            <person name="Getino M."/>
            <person name="Pursley I."/>
            <person name="Horton D.L."/>
            <person name="Alikhan N.F."/>
            <person name="Baker D."/>
            <person name="Gharbi K."/>
            <person name="Hall N."/>
            <person name="Watson M."/>
            <person name="Adriaenssens E.M."/>
            <person name="Foster-Nyarko E."/>
            <person name="Jarju S."/>
            <person name="Secka A."/>
            <person name="Antonio M."/>
            <person name="Oren A."/>
            <person name="Chaudhuri R.R."/>
            <person name="La Ragione R."/>
            <person name="Hildebrand F."/>
            <person name="Pallen M.J."/>
        </authorList>
    </citation>
    <scope>NUCLEOTIDE SEQUENCE</scope>
    <source>
        <strain evidence="2">5032</strain>
    </source>
</reference>
<dbReference type="AlphaFoldDB" id="A0A9D2KPT9"/>
<evidence type="ECO:0000313" key="2">
    <source>
        <dbReference type="EMBL" id="HJA78268.1"/>
    </source>
</evidence>
<name>A0A9D2KPT9_9BACT</name>
<feature type="chain" id="PRO_5039371175" evidence="1">
    <location>
        <begin position="22"/>
        <end position="139"/>
    </location>
</feature>
<feature type="signal peptide" evidence="1">
    <location>
        <begin position="1"/>
        <end position="21"/>
    </location>
</feature>
<sequence>MRALVCLICLLWMAGSQAPLAAERQHPDCTGHDRWPASSVGTRLRELGLSDKAGGYDTVEVELLASEPLSPELSPNGGGRELFRQVHKVTIRDGENTFVAITVHDASRQECSESGADVFFVSIECPARGDCRRGALPLE</sequence>
<protein>
    <submittedName>
        <fullName evidence="2">Uncharacterized protein</fullName>
    </submittedName>
</protein>
<dbReference type="Proteomes" id="UP000823821">
    <property type="component" value="Unassembled WGS sequence"/>
</dbReference>
<evidence type="ECO:0000256" key="1">
    <source>
        <dbReference type="SAM" id="SignalP"/>
    </source>
</evidence>
<comment type="caution">
    <text evidence="2">The sequence shown here is derived from an EMBL/GenBank/DDBJ whole genome shotgun (WGS) entry which is preliminary data.</text>
</comment>